<sequence>MVVRTDEAHHHDVKHFASDIHYQGHELKEAPAPIGSLNELKNSSWRRLRECGKNGSPNPFADSFLLFRIPCWDVFVQETRESNGIEMFTLLVNVIKDYEVILASIFCLNADLRALEKEQPWRILMLCSWDLTDFETAKSSKSSALFRFCSTKILVPTTLLKFAELP</sequence>
<keyword evidence="2" id="KW-1185">Reference proteome</keyword>
<evidence type="ECO:0000313" key="2">
    <source>
        <dbReference type="Proteomes" id="UP000834106"/>
    </source>
</evidence>
<organism evidence="1 2">
    <name type="scientific">Fraxinus pennsylvanica</name>
    <dbReference type="NCBI Taxonomy" id="56036"/>
    <lineage>
        <taxon>Eukaryota</taxon>
        <taxon>Viridiplantae</taxon>
        <taxon>Streptophyta</taxon>
        <taxon>Embryophyta</taxon>
        <taxon>Tracheophyta</taxon>
        <taxon>Spermatophyta</taxon>
        <taxon>Magnoliopsida</taxon>
        <taxon>eudicotyledons</taxon>
        <taxon>Gunneridae</taxon>
        <taxon>Pentapetalae</taxon>
        <taxon>asterids</taxon>
        <taxon>lamiids</taxon>
        <taxon>Lamiales</taxon>
        <taxon>Oleaceae</taxon>
        <taxon>Oleeae</taxon>
        <taxon>Fraxinus</taxon>
    </lineage>
</organism>
<gene>
    <name evidence="1" type="ORF">FPE_LOCUS32105</name>
</gene>
<accession>A0AAD2EEC6</accession>
<evidence type="ECO:0000313" key="1">
    <source>
        <dbReference type="EMBL" id="CAI9784675.1"/>
    </source>
</evidence>
<name>A0AAD2EEC6_9LAMI</name>
<reference evidence="1" key="1">
    <citation type="submission" date="2023-05" db="EMBL/GenBank/DDBJ databases">
        <authorList>
            <person name="Huff M."/>
        </authorList>
    </citation>
    <scope>NUCLEOTIDE SEQUENCE</scope>
</reference>
<proteinExistence type="predicted"/>
<dbReference type="AlphaFoldDB" id="A0AAD2EEC6"/>
<protein>
    <submittedName>
        <fullName evidence="1">Uncharacterized protein</fullName>
    </submittedName>
</protein>
<dbReference type="EMBL" id="OU503056">
    <property type="protein sequence ID" value="CAI9784675.1"/>
    <property type="molecule type" value="Genomic_DNA"/>
</dbReference>
<dbReference type="Proteomes" id="UP000834106">
    <property type="component" value="Chromosome 21"/>
</dbReference>